<evidence type="ECO:0000313" key="9">
    <source>
        <dbReference type="Proteomes" id="UP000294737"/>
    </source>
</evidence>
<dbReference type="PANTHER" id="PTHR42709">
    <property type="entry name" value="ALKALINE PHOSPHATASE LIKE PROTEIN"/>
    <property type="match status" value="1"/>
</dbReference>
<keyword evidence="9" id="KW-1185">Reference proteome</keyword>
<dbReference type="EMBL" id="SNWF01000005">
    <property type="protein sequence ID" value="TDN89988.1"/>
    <property type="molecule type" value="Genomic_DNA"/>
</dbReference>
<organism evidence="8 9">
    <name type="scientific">Herminiimonas fonticola</name>
    <dbReference type="NCBI Taxonomy" id="303380"/>
    <lineage>
        <taxon>Bacteria</taxon>
        <taxon>Pseudomonadati</taxon>
        <taxon>Pseudomonadota</taxon>
        <taxon>Betaproteobacteria</taxon>
        <taxon>Burkholderiales</taxon>
        <taxon>Oxalobacteraceae</taxon>
        <taxon>Herminiimonas</taxon>
    </lineage>
</organism>
<comment type="subcellular location">
    <subcellularLocation>
        <location evidence="1">Cell membrane</location>
        <topology evidence="1">Multi-pass membrane protein</topology>
    </subcellularLocation>
</comment>
<feature type="transmembrane region" description="Helical" evidence="6">
    <location>
        <begin position="193"/>
        <end position="211"/>
    </location>
</feature>
<feature type="transmembrane region" description="Helical" evidence="6">
    <location>
        <begin position="66"/>
        <end position="88"/>
    </location>
</feature>
<comment type="caution">
    <text evidence="8">The sequence shown here is derived from an EMBL/GenBank/DDBJ whole genome shotgun (WGS) entry which is preliminary data.</text>
</comment>
<dbReference type="InterPro" id="IPR051311">
    <property type="entry name" value="DedA_domain"/>
</dbReference>
<keyword evidence="3 6" id="KW-0812">Transmembrane</keyword>
<evidence type="ECO:0000256" key="1">
    <source>
        <dbReference type="ARBA" id="ARBA00004651"/>
    </source>
</evidence>
<name>A0A4V3BV83_9BURK</name>
<evidence type="ECO:0000256" key="6">
    <source>
        <dbReference type="SAM" id="Phobius"/>
    </source>
</evidence>
<dbReference type="PANTHER" id="PTHR42709:SF6">
    <property type="entry name" value="UNDECAPRENYL PHOSPHATE TRANSPORTER A"/>
    <property type="match status" value="1"/>
</dbReference>
<sequence length="218" mass="24081">MHLEICGPTDGPFILEIVLFNNIVDIVSQSGYLGIFLLMLAENVFPPIPSELIMPLAGFVSARGELNLLLVILAGTAGSVVGALPWYYAGAIFGKDRLKRIANKHGRWFTLSPRDIDMASDWFSRHGAAAVFFGRLIPAIRTLISVPAGIVRMPLLPFLAYSTIGSLIWTALLAVTGFVLQSQYEQVEHYVEPVSKAVVFLVIAIYIYRFIRFKPQPS</sequence>
<proteinExistence type="predicted"/>
<feature type="transmembrane region" description="Helical" evidence="6">
    <location>
        <begin position="158"/>
        <end position="181"/>
    </location>
</feature>
<keyword evidence="4 6" id="KW-1133">Transmembrane helix</keyword>
<evidence type="ECO:0000256" key="3">
    <source>
        <dbReference type="ARBA" id="ARBA00022692"/>
    </source>
</evidence>
<gene>
    <name evidence="8" type="ORF">EV677_2058</name>
</gene>
<dbReference type="InterPro" id="IPR032816">
    <property type="entry name" value="VTT_dom"/>
</dbReference>
<dbReference type="Proteomes" id="UP000294737">
    <property type="component" value="Unassembled WGS sequence"/>
</dbReference>
<evidence type="ECO:0000256" key="2">
    <source>
        <dbReference type="ARBA" id="ARBA00022475"/>
    </source>
</evidence>
<evidence type="ECO:0000313" key="8">
    <source>
        <dbReference type="EMBL" id="TDN89988.1"/>
    </source>
</evidence>
<dbReference type="Pfam" id="PF09335">
    <property type="entry name" value="VTT_dom"/>
    <property type="match status" value="1"/>
</dbReference>
<reference evidence="8 9" key="1">
    <citation type="submission" date="2019-03" db="EMBL/GenBank/DDBJ databases">
        <title>Genomic Encyclopedia of Type Strains, Phase IV (KMG-IV): sequencing the most valuable type-strain genomes for metagenomic binning, comparative biology and taxonomic classification.</title>
        <authorList>
            <person name="Goeker M."/>
        </authorList>
    </citation>
    <scope>NUCLEOTIDE SEQUENCE [LARGE SCALE GENOMIC DNA]</scope>
    <source>
        <strain evidence="8 9">DSM 18555</strain>
    </source>
</reference>
<keyword evidence="2" id="KW-1003">Cell membrane</keyword>
<feature type="domain" description="VTT" evidence="7">
    <location>
        <begin position="48"/>
        <end position="177"/>
    </location>
</feature>
<evidence type="ECO:0000256" key="5">
    <source>
        <dbReference type="ARBA" id="ARBA00023136"/>
    </source>
</evidence>
<keyword evidence="5 6" id="KW-0472">Membrane</keyword>
<dbReference type="AlphaFoldDB" id="A0A4V3BV83"/>
<dbReference type="GO" id="GO:0005886">
    <property type="term" value="C:plasma membrane"/>
    <property type="evidence" value="ECO:0007669"/>
    <property type="project" value="UniProtKB-SubCell"/>
</dbReference>
<evidence type="ECO:0000256" key="4">
    <source>
        <dbReference type="ARBA" id="ARBA00022989"/>
    </source>
</evidence>
<evidence type="ECO:0000259" key="7">
    <source>
        <dbReference type="Pfam" id="PF09335"/>
    </source>
</evidence>
<accession>A0A4V3BV83</accession>
<protein>
    <submittedName>
        <fullName evidence="8">Membrane protein DedA with SNARE-associated domain</fullName>
    </submittedName>
</protein>